<proteinExistence type="inferred from homology"/>
<dbReference type="Pfam" id="PF01363">
    <property type="entry name" value="FYVE"/>
    <property type="match status" value="1"/>
</dbReference>
<dbReference type="InterPro" id="IPR000306">
    <property type="entry name" value="Znf_FYVE"/>
</dbReference>
<evidence type="ECO:0000256" key="2">
    <source>
        <dbReference type="ARBA" id="ARBA00008755"/>
    </source>
</evidence>
<dbReference type="GO" id="GO:0046474">
    <property type="term" value="P:glycerophospholipid biosynthetic process"/>
    <property type="evidence" value="ECO:0007669"/>
    <property type="project" value="UniProtKB-ARBA"/>
</dbReference>
<evidence type="ECO:0000259" key="8">
    <source>
        <dbReference type="PROSITE" id="PS50178"/>
    </source>
</evidence>
<dbReference type="InterPro" id="IPR013083">
    <property type="entry name" value="Znf_RING/FYVE/PHD"/>
</dbReference>
<accession>A0A183ESS6</accession>
<organism evidence="9">
    <name type="scientific">Gongylonema pulchrum</name>
    <dbReference type="NCBI Taxonomy" id="637853"/>
    <lineage>
        <taxon>Eukaryota</taxon>
        <taxon>Metazoa</taxon>
        <taxon>Ecdysozoa</taxon>
        <taxon>Nematoda</taxon>
        <taxon>Chromadorea</taxon>
        <taxon>Rhabditida</taxon>
        <taxon>Spirurina</taxon>
        <taxon>Spiruromorpha</taxon>
        <taxon>Spiruroidea</taxon>
        <taxon>Gongylonematidae</taxon>
        <taxon>Gongylonema</taxon>
    </lineage>
</organism>
<sequence>LFVCISGVADQLQTNYPADLRRVLKMVLQPVDVVPVYEVHFLRHGVVDLFGLISSVRWVPDSDCEQCTACSAPFTLVRRRHHCRNCGRIFCSRCSSNSLPLPELGYDRKVRVCNLCFLYKINPFSPCPGAPNSSRNHPDNGNNSAAAATAGGMSWFHFLASLLRLYSSSYNIFHRVISLVHLCVFAVQL</sequence>
<name>A0A183ESS6_9BILA</name>
<dbReference type="InterPro" id="IPR011011">
    <property type="entry name" value="Znf_FYVE_PHD"/>
</dbReference>
<evidence type="ECO:0000256" key="4">
    <source>
        <dbReference type="ARBA" id="ARBA00022723"/>
    </source>
</evidence>
<evidence type="ECO:0000256" key="7">
    <source>
        <dbReference type="PROSITE-ProRule" id="PRU00091"/>
    </source>
</evidence>
<dbReference type="GO" id="GO:0005829">
    <property type="term" value="C:cytosol"/>
    <property type="evidence" value="ECO:0007669"/>
    <property type="project" value="UniProtKB-ARBA"/>
</dbReference>
<dbReference type="FunFam" id="3.30.40.10:FF:000073">
    <property type="entry name" value="myotubularin-related protein 4 isoform X2"/>
    <property type="match status" value="1"/>
</dbReference>
<dbReference type="PROSITE" id="PS50178">
    <property type="entry name" value="ZF_FYVE"/>
    <property type="match status" value="1"/>
</dbReference>
<dbReference type="GO" id="GO:0019899">
    <property type="term" value="F:enzyme binding"/>
    <property type="evidence" value="ECO:0007669"/>
    <property type="project" value="UniProtKB-ARBA"/>
</dbReference>
<comment type="similarity">
    <text evidence="2">Belongs to the lst-2 family.</text>
</comment>
<dbReference type="PANTHER" id="PTHR46465">
    <property type="entry name" value="LATERAL SIGNALING TARGET PROTEIN 2 HOMOLOG"/>
    <property type="match status" value="1"/>
</dbReference>
<keyword evidence="6" id="KW-0862">Zinc</keyword>
<keyword evidence="5 7" id="KW-0863">Zinc-finger</keyword>
<dbReference type="GO" id="GO:0004721">
    <property type="term" value="F:phosphoprotein phosphatase activity"/>
    <property type="evidence" value="ECO:0007669"/>
    <property type="project" value="UniProtKB-ARBA"/>
</dbReference>
<dbReference type="InterPro" id="IPR017455">
    <property type="entry name" value="Znf_FYVE-rel"/>
</dbReference>
<dbReference type="SMART" id="SM00064">
    <property type="entry name" value="FYVE"/>
    <property type="match status" value="1"/>
</dbReference>
<dbReference type="PANTHER" id="PTHR46465:SF2">
    <property type="entry name" value="LATERAL SIGNALING TARGET PROTEIN 2 HOMOLOG"/>
    <property type="match status" value="1"/>
</dbReference>
<feature type="domain" description="FYVE-type" evidence="8">
    <location>
        <begin position="61"/>
        <end position="117"/>
    </location>
</feature>
<dbReference type="AlphaFoldDB" id="A0A183ESS6"/>
<dbReference type="GO" id="GO:0031901">
    <property type="term" value="C:early endosome membrane"/>
    <property type="evidence" value="ECO:0007669"/>
    <property type="project" value="TreeGrafter"/>
</dbReference>
<evidence type="ECO:0000313" key="9">
    <source>
        <dbReference type="WBParaSite" id="GPUH_0002404701-mRNA-1"/>
    </source>
</evidence>
<dbReference type="SUPFAM" id="SSF57903">
    <property type="entry name" value="FYVE/PHD zinc finger"/>
    <property type="match status" value="1"/>
</dbReference>
<dbReference type="WBParaSite" id="GPUH_0002404701-mRNA-1">
    <property type="protein sequence ID" value="GPUH_0002404701-mRNA-1"/>
    <property type="gene ID" value="GPUH_0002404701"/>
</dbReference>
<evidence type="ECO:0000256" key="6">
    <source>
        <dbReference type="ARBA" id="ARBA00022833"/>
    </source>
</evidence>
<protein>
    <recommendedName>
        <fullName evidence="3">Lateral signaling target protein 2 homolog</fullName>
    </recommendedName>
</protein>
<evidence type="ECO:0000256" key="5">
    <source>
        <dbReference type="ARBA" id="ARBA00022771"/>
    </source>
</evidence>
<dbReference type="CDD" id="cd15731">
    <property type="entry name" value="FYVE_LST2"/>
    <property type="match status" value="1"/>
</dbReference>
<dbReference type="Gene3D" id="3.30.40.10">
    <property type="entry name" value="Zinc/RING finger domain, C3HC4 (zinc finger)"/>
    <property type="match status" value="1"/>
</dbReference>
<dbReference type="InterPro" id="IPR051118">
    <property type="entry name" value="LST-2"/>
</dbReference>
<evidence type="ECO:0000256" key="1">
    <source>
        <dbReference type="ARBA" id="ARBA00003580"/>
    </source>
</evidence>
<comment type="function">
    <text evidence="1">Negative regulator of epidermal growth factor receptor (EGFR) signaling.</text>
</comment>
<dbReference type="GO" id="GO:0004438">
    <property type="term" value="F:phosphatidylinositol-3-phosphate phosphatase activity"/>
    <property type="evidence" value="ECO:0007669"/>
    <property type="project" value="UniProtKB-ARBA"/>
</dbReference>
<dbReference type="InterPro" id="IPR043269">
    <property type="entry name" value="FYVE_LST2"/>
</dbReference>
<dbReference type="GO" id="GO:0008270">
    <property type="term" value="F:zinc ion binding"/>
    <property type="evidence" value="ECO:0007669"/>
    <property type="project" value="UniProtKB-KW"/>
</dbReference>
<dbReference type="GO" id="GO:0061952">
    <property type="term" value="P:midbody abscission"/>
    <property type="evidence" value="ECO:0007669"/>
    <property type="project" value="UniProtKB-ARBA"/>
</dbReference>
<keyword evidence="4" id="KW-0479">Metal-binding</keyword>
<evidence type="ECO:0000256" key="3">
    <source>
        <dbReference type="ARBA" id="ARBA00019870"/>
    </source>
</evidence>
<reference evidence="9" key="1">
    <citation type="submission" date="2016-06" db="UniProtKB">
        <authorList>
            <consortium name="WormBaseParasite"/>
        </authorList>
    </citation>
    <scope>IDENTIFICATION</scope>
</reference>
<dbReference type="GO" id="GO:0046856">
    <property type="term" value="P:phosphatidylinositol dephosphorylation"/>
    <property type="evidence" value="ECO:0007669"/>
    <property type="project" value="UniProtKB-ARBA"/>
</dbReference>
<dbReference type="GO" id="GO:0052629">
    <property type="term" value="F:phosphatidylinositol-3,5-bisphosphate 3-phosphatase activity"/>
    <property type="evidence" value="ECO:0007669"/>
    <property type="project" value="UniProtKB-ARBA"/>
</dbReference>
<dbReference type="GO" id="GO:0060090">
    <property type="term" value="F:molecular adaptor activity"/>
    <property type="evidence" value="ECO:0007669"/>
    <property type="project" value="UniProtKB-ARBA"/>
</dbReference>